<dbReference type="EMBL" id="CATQJA010000181">
    <property type="protein sequence ID" value="CAJ0558033.1"/>
    <property type="molecule type" value="Genomic_DNA"/>
</dbReference>
<dbReference type="InterPro" id="IPR036249">
    <property type="entry name" value="Thioredoxin-like_sf"/>
</dbReference>
<sequence>MDAFLPPPSRLQKTKKAWNQWIVAGPQKTWETRRTRKRTLFVPARLGDDDDDGDQRLMPDYKFYYFVNRGRGEAIRQMFHLTGTKFTDEVLTQETWAPIKDGALF</sequence>
<dbReference type="PROSITE" id="PS50404">
    <property type="entry name" value="GST_NTER"/>
    <property type="match status" value="1"/>
</dbReference>
<evidence type="ECO:0000313" key="3">
    <source>
        <dbReference type="Proteomes" id="UP001177023"/>
    </source>
</evidence>
<evidence type="ECO:0000313" key="2">
    <source>
        <dbReference type="EMBL" id="CAJ0558033.1"/>
    </source>
</evidence>
<keyword evidence="3" id="KW-1185">Reference proteome</keyword>
<protein>
    <recommendedName>
        <fullName evidence="1">GST N-terminal domain-containing protein</fullName>
    </recommendedName>
</protein>
<organism evidence="2 3">
    <name type="scientific">Mesorhabditis spiculigera</name>
    <dbReference type="NCBI Taxonomy" id="96644"/>
    <lineage>
        <taxon>Eukaryota</taxon>
        <taxon>Metazoa</taxon>
        <taxon>Ecdysozoa</taxon>
        <taxon>Nematoda</taxon>
        <taxon>Chromadorea</taxon>
        <taxon>Rhabditida</taxon>
        <taxon>Rhabditina</taxon>
        <taxon>Rhabditomorpha</taxon>
        <taxon>Rhabditoidea</taxon>
        <taxon>Rhabditidae</taxon>
        <taxon>Mesorhabditinae</taxon>
        <taxon>Mesorhabditis</taxon>
    </lineage>
</organism>
<dbReference type="Gene3D" id="3.40.30.10">
    <property type="entry name" value="Glutaredoxin"/>
    <property type="match status" value="1"/>
</dbReference>
<dbReference type="Proteomes" id="UP001177023">
    <property type="component" value="Unassembled WGS sequence"/>
</dbReference>
<proteinExistence type="predicted"/>
<accession>A0AA36C458</accession>
<reference evidence="2" key="1">
    <citation type="submission" date="2023-06" db="EMBL/GenBank/DDBJ databases">
        <authorList>
            <person name="Delattre M."/>
        </authorList>
    </citation>
    <scope>NUCLEOTIDE SEQUENCE</scope>
    <source>
        <strain evidence="2">AF72</strain>
    </source>
</reference>
<evidence type="ECO:0000259" key="1">
    <source>
        <dbReference type="PROSITE" id="PS50404"/>
    </source>
</evidence>
<feature type="domain" description="GST N-terminal" evidence="1">
    <location>
        <begin position="59"/>
        <end position="105"/>
    </location>
</feature>
<comment type="caution">
    <text evidence="2">The sequence shown here is derived from an EMBL/GenBank/DDBJ whole genome shotgun (WGS) entry which is preliminary data.</text>
</comment>
<feature type="non-terminal residue" evidence="2">
    <location>
        <position position="105"/>
    </location>
</feature>
<dbReference type="SUPFAM" id="SSF52833">
    <property type="entry name" value="Thioredoxin-like"/>
    <property type="match status" value="1"/>
</dbReference>
<dbReference type="InterPro" id="IPR004045">
    <property type="entry name" value="Glutathione_S-Trfase_N"/>
</dbReference>
<name>A0AA36C458_9BILA</name>
<dbReference type="AlphaFoldDB" id="A0AA36C458"/>
<gene>
    <name evidence="2" type="ORF">MSPICULIGERA_LOCUS775</name>
</gene>